<accession>A0A385EET3</accession>
<dbReference type="GO" id="GO:0008168">
    <property type="term" value="F:methyltransferase activity"/>
    <property type="evidence" value="ECO:0007669"/>
    <property type="project" value="UniProtKB-KW"/>
</dbReference>
<dbReference type="Gene3D" id="3.40.50.150">
    <property type="entry name" value="Vaccinia Virus protein VP39"/>
    <property type="match status" value="1"/>
</dbReference>
<keyword evidence="3" id="KW-1185">Reference proteome</keyword>
<dbReference type="PROSITE" id="PS00092">
    <property type="entry name" value="N6_MTASE"/>
    <property type="match status" value="1"/>
</dbReference>
<feature type="region of interest" description="Disordered" evidence="1">
    <location>
        <begin position="1"/>
        <end position="32"/>
    </location>
</feature>
<evidence type="ECO:0000256" key="1">
    <source>
        <dbReference type="SAM" id="MobiDB-lite"/>
    </source>
</evidence>
<proteinExistence type="predicted"/>
<sequence length="213" mass="23814">MLLSPAVRKDPSMLGQQHYARSEHDHYPTPPKATQAFLDHPYVASLIADRVIWEPACGNGAIVKVIAPQVRATYATDLVVYPGDFEPDGLGDFYAIKDLQRDLSLVVGRTIEAPDGIVTNPPYGKDAERFARHALELMRPVGGFVAMLCRHEWDAAKGRKDLFDSPAFAAKITLRFRPRWFENTTGAPRHSYAWYVWSWAKDAATPPMTLYAG</sequence>
<organism evidence="2 3">
    <name type="scientific">Caulobacter phage CcrBL9</name>
    <dbReference type="NCBI Taxonomy" id="2283270"/>
    <lineage>
        <taxon>Viruses</taxon>
        <taxon>Duplodnaviria</taxon>
        <taxon>Heunggongvirae</taxon>
        <taxon>Uroviricota</taxon>
        <taxon>Caudoviricetes</taxon>
        <taxon>Jeanschmidtviridae</taxon>
        <taxon>Bertelyvirus</taxon>
        <taxon>Bertelyvirus BL9</taxon>
    </lineage>
</organism>
<dbReference type="GO" id="GO:0003676">
    <property type="term" value="F:nucleic acid binding"/>
    <property type="evidence" value="ECO:0007669"/>
    <property type="project" value="InterPro"/>
</dbReference>
<gene>
    <name evidence="2" type="ORF">CcrBL9_gp185</name>
</gene>
<dbReference type="SUPFAM" id="SSF53335">
    <property type="entry name" value="S-adenosyl-L-methionine-dependent methyltransferases"/>
    <property type="match status" value="1"/>
</dbReference>
<protein>
    <submittedName>
        <fullName evidence="2">Putative DNA methylase protein</fullName>
    </submittedName>
</protein>
<keyword evidence="2" id="KW-0808">Transferase</keyword>
<name>A0A385EET3_9CAUD</name>
<keyword evidence="2" id="KW-0489">Methyltransferase</keyword>
<reference evidence="3" key="1">
    <citation type="submission" date="2018-07" db="EMBL/GenBank/DDBJ databases">
        <title>Giant CbK-like Caulobacter bacteriophages have genetically divergent genomes.</title>
        <authorList>
            <person name="Wilson K.M."/>
            <person name="Ely B."/>
        </authorList>
    </citation>
    <scope>NUCLEOTIDE SEQUENCE [LARGE SCALE GENOMIC DNA]</scope>
</reference>
<reference evidence="2 3" key="2">
    <citation type="submission" date="2018-09" db="EMBL/GenBank/DDBJ databases">
        <title>Giant CbK-like Caulobacter bacteriophages have genetically divergent genomes.</title>
        <authorList>
            <person name="Wilson K."/>
            <person name="Ely B."/>
        </authorList>
    </citation>
    <scope>NUCLEOTIDE SEQUENCE [LARGE SCALE GENOMIC DNA]</scope>
</reference>
<dbReference type="InterPro" id="IPR029063">
    <property type="entry name" value="SAM-dependent_MTases_sf"/>
</dbReference>
<dbReference type="GO" id="GO:0032259">
    <property type="term" value="P:methylation"/>
    <property type="evidence" value="ECO:0007669"/>
    <property type="project" value="UniProtKB-KW"/>
</dbReference>
<dbReference type="EMBL" id="MH588546">
    <property type="protein sequence ID" value="AXQ69209.1"/>
    <property type="molecule type" value="Genomic_DNA"/>
</dbReference>
<dbReference type="Proteomes" id="UP000259421">
    <property type="component" value="Segment"/>
</dbReference>
<dbReference type="InterPro" id="IPR002052">
    <property type="entry name" value="DNA_methylase_N6_adenine_CS"/>
</dbReference>
<evidence type="ECO:0000313" key="2">
    <source>
        <dbReference type="EMBL" id="AXQ69209.1"/>
    </source>
</evidence>
<evidence type="ECO:0000313" key="3">
    <source>
        <dbReference type="Proteomes" id="UP000259421"/>
    </source>
</evidence>